<proteinExistence type="predicted"/>
<evidence type="ECO:0000256" key="1">
    <source>
        <dbReference type="SAM" id="SignalP"/>
    </source>
</evidence>
<evidence type="ECO:0000313" key="3">
    <source>
        <dbReference type="Proteomes" id="UP000827092"/>
    </source>
</evidence>
<feature type="non-terminal residue" evidence="2">
    <location>
        <position position="1"/>
    </location>
</feature>
<evidence type="ECO:0000313" key="2">
    <source>
        <dbReference type="EMBL" id="KAG8173445.1"/>
    </source>
</evidence>
<organism evidence="2 3">
    <name type="scientific">Oedothorax gibbosus</name>
    <dbReference type="NCBI Taxonomy" id="931172"/>
    <lineage>
        <taxon>Eukaryota</taxon>
        <taxon>Metazoa</taxon>
        <taxon>Ecdysozoa</taxon>
        <taxon>Arthropoda</taxon>
        <taxon>Chelicerata</taxon>
        <taxon>Arachnida</taxon>
        <taxon>Araneae</taxon>
        <taxon>Araneomorphae</taxon>
        <taxon>Entelegynae</taxon>
        <taxon>Araneoidea</taxon>
        <taxon>Linyphiidae</taxon>
        <taxon>Erigoninae</taxon>
        <taxon>Oedothorax</taxon>
    </lineage>
</organism>
<keyword evidence="1" id="KW-0732">Signal</keyword>
<name>A0AAV6TNB4_9ARAC</name>
<dbReference type="EMBL" id="JAFNEN010001764">
    <property type="protein sequence ID" value="KAG8173445.1"/>
    <property type="molecule type" value="Genomic_DNA"/>
</dbReference>
<feature type="signal peptide" evidence="1">
    <location>
        <begin position="1"/>
        <end position="15"/>
    </location>
</feature>
<keyword evidence="3" id="KW-1185">Reference proteome</keyword>
<sequence length="102" mass="12155">LLVPFVLSVLQQVLCMSILESSVLVAKKSKSYYMKCLSLYVKKHYRFGGQTQENCGWNLKQKWIKCFHHMSIKYQDIDRVQEDGIHIKIDNTVKRQCHMYRE</sequence>
<reference evidence="2 3" key="1">
    <citation type="journal article" date="2022" name="Nat. Ecol. Evol.">
        <title>A masculinizing supergene underlies an exaggerated male reproductive morph in a spider.</title>
        <authorList>
            <person name="Hendrickx F."/>
            <person name="De Corte Z."/>
            <person name="Sonet G."/>
            <person name="Van Belleghem S.M."/>
            <person name="Kostlbacher S."/>
            <person name="Vangestel C."/>
        </authorList>
    </citation>
    <scope>NUCLEOTIDE SEQUENCE [LARGE SCALE GENOMIC DNA]</scope>
    <source>
        <strain evidence="2">W744_W776</strain>
    </source>
</reference>
<feature type="chain" id="PRO_5043540698" evidence="1">
    <location>
        <begin position="16"/>
        <end position="102"/>
    </location>
</feature>
<protein>
    <submittedName>
        <fullName evidence="2">Uncharacterized protein</fullName>
    </submittedName>
</protein>
<gene>
    <name evidence="2" type="ORF">JTE90_022100</name>
</gene>
<dbReference type="Proteomes" id="UP000827092">
    <property type="component" value="Unassembled WGS sequence"/>
</dbReference>
<comment type="caution">
    <text evidence="2">The sequence shown here is derived from an EMBL/GenBank/DDBJ whole genome shotgun (WGS) entry which is preliminary data.</text>
</comment>
<accession>A0AAV6TNB4</accession>
<dbReference type="AlphaFoldDB" id="A0AAV6TNB4"/>